<dbReference type="Pfam" id="PF19456">
    <property type="entry name" value="MobI"/>
    <property type="match status" value="1"/>
</dbReference>
<evidence type="ECO:0000313" key="2">
    <source>
        <dbReference type="Proteomes" id="UP001218788"/>
    </source>
</evidence>
<dbReference type="Proteomes" id="UP001218788">
    <property type="component" value="Unassembled WGS sequence"/>
</dbReference>
<dbReference type="InterPro" id="IPR045809">
    <property type="entry name" value="MobI"/>
</dbReference>
<organism evidence="1 2">
    <name type="scientific">Alteromonas gilva</name>
    <dbReference type="NCBI Taxonomy" id="2987522"/>
    <lineage>
        <taxon>Bacteria</taxon>
        <taxon>Pseudomonadati</taxon>
        <taxon>Pseudomonadota</taxon>
        <taxon>Gammaproteobacteria</taxon>
        <taxon>Alteromonadales</taxon>
        <taxon>Alteromonadaceae</taxon>
        <taxon>Alteromonas/Salinimonas group</taxon>
        <taxon>Alteromonas</taxon>
    </lineage>
</organism>
<protein>
    <submittedName>
        <fullName evidence="1">Conjugative transfer protein MobI(A/C)</fullName>
    </submittedName>
</protein>
<name>A0ABT5L729_9ALTE</name>
<reference evidence="1 2" key="1">
    <citation type="submission" date="2022-10" db="EMBL/GenBank/DDBJ databases">
        <title>Alteromonas sp. chi3 Genome sequencing.</title>
        <authorList>
            <person name="Park S."/>
        </authorList>
    </citation>
    <scope>NUCLEOTIDE SEQUENCE [LARGE SCALE GENOMIC DNA]</scope>
    <source>
        <strain evidence="2">chi3</strain>
    </source>
</reference>
<keyword evidence="2" id="KW-1185">Reference proteome</keyword>
<evidence type="ECO:0000313" key="1">
    <source>
        <dbReference type="EMBL" id="MDC8832855.1"/>
    </source>
</evidence>
<comment type="caution">
    <text evidence="1">The sequence shown here is derived from an EMBL/GenBank/DDBJ whole genome shotgun (WGS) entry which is preliminary data.</text>
</comment>
<accession>A0ABT5L729</accession>
<sequence length="179" mass="20765">MSEVIEAPSSLSAPTQIVIDAINESIEHYKREAEMIVAAYWQWVEESNKQLRASKAIGENLKKRTAYMGPRVEYRPSGRYTKLIPNWVFYPYSEKRMNSPKNFKNGERIKPGANKEYALSKLLKTSVGWDGRKIIETEKMLMPIREKLEALHEAKVSLERRETRIQRIANKYEESGNGE</sequence>
<dbReference type="EMBL" id="JAQQXP010000004">
    <property type="protein sequence ID" value="MDC8832855.1"/>
    <property type="molecule type" value="Genomic_DNA"/>
</dbReference>
<dbReference type="RefSeq" id="WP_273642743.1">
    <property type="nucleotide sequence ID" value="NZ_JAQQXP010000004.1"/>
</dbReference>
<gene>
    <name evidence="1" type="primary">mobI</name>
    <name evidence="1" type="ORF">OIK42_19045</name>
</gene>
<proteinExistence type="predicted"/>